<feature type="signal peptide" evidence="10">
    <location>
        <begin position="1"/>
        <end position="25"/>
    </location>
</feature>
<dbReference type="GO" id="GO:0030313">
    <property type="term" value="C:cell envelope"/>
    <property type="evidence" value="ECO:0007669"/>
    <property type="project" value="UniProtKB-SubCell"/>
</dbReference>
<dbReference type="Gene3D" id="1.10.1130.10">
    <property type="entry name" value="Flavocytochrome C3, Chain A"/>
    <property type="match status" value="1"/>
</dbReference>
<feature type="region of interest" description="Disordered" evidence="9">
    <location>
        <begin position="343"/>
        <end position="363"/>
    </location>
</feature>
<evidence type="ECO:0000256" key="8">
    <source>
        <dbReference type="ARBA" id="ARBA00023004"/>
    </source>
</evidence>
<dbReference type="InterPro" id="IPR036280">
    <property type="entry name" value="Multihaem_cyt_sf"/>
</dbReference>
<feature type="chain" id="PRO_5019846151" description="Tetrahaem cytochrome domain-containing protein" evidence="10">
    <location>
        <begin position="26"/>
        <end position="363"/>
    </location>
</feature>
<dbReference type="AlphaFoldDB" id="A0A484HC62"/>
<name>A0A484HC62_9BACT</name>
<evidence type="ECO:0000256" key="6">
    <source>
        <dbReference type="ARBA" id="ARBA00022729"/>
    </source>
</evidence>
<protein>
    <recommendedName>
        <fullName evidence="11">Tetrahaem cytochrome domain-containing protein</fullName>
    </recommendedName>
</protein>
<evidence type="ECO:0000256" key="4">
    <source>
        <dbReference type="ARBA" id="ARBA00022617"/>
    </source>
</evidence>
<sequence length="363" mass="40506">MKKELCFVLSIAALVTMTLGRPALAGPKKDFFSSSLHHTAEGMRRWYEAEDGFMALTGIPYDQLACKKCHAENCDVCHLEKTKTGAGYSLEMARKNETCYKCHTREMAAAKMDQKAGETDAHAQAGMTCADCHTPREIHGDGHFYTTMRDPAAKDAACVNCHARDSEDYPAIPDVPSHTVHKGRLDCNACHVRNTMTCYNCHFGEFARTGSKPKSFVGKIKDFLLLVKYKGKITSGNLQTLVSAQNKPFIVYAPYLTHSIMSQGRKCDDCHGTKAVETIASGKTHDMAEFRDGKPIFYKGVVPLEPNRLNWPFFKKTDGKWTPFEPDQKPLVQMGLFVEPLSQDELDRLNTKRTGEPLKGPKD</sequence>
<keyword evidence="4" id="KW-0349">Heme</keyword>
<evidence type="ECO:0000256" key="10">
    <source>
        <dbReference type="SAM" id="SignalP"/>
    </source>
</evidence>
<organism evidence="12">
    <name type="scientific">uncultured Desulfobacteraceae bacterium</name>
    <dbReference type="NCBI Taxonomy" id="218296"/>
    <lineage>
        <taxon>Bacteria</taxon>
        <taxon>Pseudomonadati</taxon>
        <taxon>Thermodesulfobacteriota</taxon>
        <taxon>Desulfobacteria</taxon>
        <taxon>Desulfobacterales</taxon>
        <taxon>Desulfobacteraceae</taxon>
        <taxon>environmental samples</taxon>
    </lineage>
</organism>
<proteinExistence type="predicted"/>
<keyword evidence="7" id="KW-0249">Electron transport</keyword>
<accession>A0A484HC62</accession>
<evidence type="ECO:0000256" key="5">
    <source>
        <dbReference type="ARBA" id="ARBA00022723"/>
    </source>
</evidence>
<reference evidence="12" key="1">
    <citation type="submission" date="2019-01" db="EMBL/GenBank/DDBJ databases">
        <authorList>
            <consortium name="Genoscope - CEA"/>
            <person name="William W."/>
        </authorList>
    </citation>
    <scope>NUCLEOTIDE SEQUENCE</scope>
    <source>
        <strain evidence="12">CR-1</strain>
    </source>
</reference>
<dbReference type="EMBL" id="CAACVI010000001">
    <property type="protein sequence ID" value="VEN72873.1"/>
    <property type="molecule type" value="Genomic_DNA"/>
</dbReference>
<keyword evidence="6 10" id="KW-0732">Signal</keyword>
<dbReference type="PANTHER" id="PTHR35038:SF8">
    <property type="entry name" value="C-TYPE POLYHEME CYTOCHROME OMCC"/>
    <property type="match status" value="1"/>
</dbReference>
<dbReference type="Pfam" id="PF14537">
    <property type="entry name" value="Cytochrom_c3_2"/>
    <property type="match status" value="1"/>
</dbReference>
<feature type="domain" description="Tetrahaem cytochrome" evidence="11">
    <location>
        <begin position="121"/>
        <end position="202"/>
    </location>
</feature>
<evidence type="ECO:0000256" key="7">
    <source>
        <dbReference type="ARBA" id="ARBA00022982"/>
    </source>
</evidence>
<comment type="subcellular location">
    <subcellularLocation>
        <location evidence="2">Cell envelope</location>
    </subcellularLocation>
</comment>
<evidence type="ECO:0000313" key="12">
    <source>
        <dbReference type="EMBL" id="VEN72873.1"/>
    </source>
</evidence>
<keyword evidence="5" id="KW-0479">Metal-binding</keyword>
<comment type="cofactor">
    <cofactor evidence="1">
        <name>heme c</name>
        <dbReference type="ChEBI" id="CHEBI:61717"/>
    </cofactor>
</comment>
<gene>
    <name evidence="12" type="ORF">EPICR_10374</name>
</gene>
<dbReference type="SUPFAM" id="SSF48695">
    <property type="entry name" value="Multiheme cytochromes"/>
    <property type="match status" value="1"/>
</dbReference>
<evidence type="ECO:0000256" key="1">
    <source>
        <dbReference type="ARBA" id="ARBA00001926"/>
    </source>
</evidence>
<evidence type="ECO:0000256" key="9">
    <source>
        <dbReference type="SAM" id="MobiDB-lite"/>
    </source>
</evidence>
<dbReference type="InterPro" id="IPR012286">
    <property type="entry name" value="Tetrahaem_cytochrome"/>
</dbReference>
<dbReference type="InterPro" id="IPR051829">
    <property type="entry name" value="Multiheme_Cytochr_ET"/>
</dbReference>
<keyword evidence="3" id="KW-0813">Transport</keyword>
<evidence type="ECO:0000259" key="11">
    <source>
        <dbReference type="Pfam" id="PF14537"/>
    </source>
</evidence>
<dbReference type="GO" id="GO:0046872">
    <property type="term" value="F:metal ion binding"/>
    <property type="evidence" value="ECO:0007669"/>
    <property type="project" value="UniProtKB-KW"/>
</dbReference>
<feature type="compositionally biased region" description="Basic and acidic residues" evidence="9">
    <location>
        <begin position="345"/>
        <end position="363"/>
    </location>
</feature>
<evidence type="ECO:0000256" key="2">
    <source>
        <dbReference type="ARBA" id="ARBA00004196"/>
    </source>
</evidence>
<dbReference type="PANTHER" id="PTHR35038">
    <property type="entry name" value="DISSIMILATORY SULFITE REDUCTASE SIRA"/>
    <property type="match status" value="1"/>
</dbReference>
<evidence type="ECO:0000256" key="3">
    <source>
        <dbReference type="ARBA" id="ARBA00022448"/>
    </source>
</evidence>
<keyword evidence="8" id="KW-0408">Iron</keyword>